<dbReference type="RefSeq" id="WP_183635622.1">
    <property type="nucleotide sequence ID" value="NZ_BAABLE010000005.1"/>
</dbReference>
<dbReference type="AlphaFoldDB" id="A0A840BQE0"/>
<gene>
    <name evidence="2" type="ORF">GGR36_003035</name>
</gene>
<comment type="caution">
    <text evidence="2">The sequence shown here is derived from an EMBL/GenBank/DDBJ whole genome shotgun (WGS) entry which is preliminary data.</text>
</comment>
<organism evidence="2 3">
    <name type="scientific">Niveibacterium umoris</name>
    <dbReference type="NCBI Taxonomy" id="1193620"/>
    <lineage>
        <taxon>Bacteria</taxon>
        <taxon>Pseudomonadati</taxon>
        <taxon>Pseudomonadota</taxon>
        <taxon>Betaproteobacteria</taxon>
        <taxon>Rhodocyclales</taxon>
        <taxon>Rhodocyclaceae</taxon>
        <taxon>Niveibacterium</taxon>
    </lineage>
</organism>
<evidence type="ECO:0000313" key="3">
    <source>
        <dbReference type="Proteomes" id="UP000561045"/>
    </source>
</evidence>
<keyword evidence="3" id="KW-1185">Reference proteome</keyword>
<evidence type="ECO:0000256" key="1">
    <source>
        <dbReference type="SAM" id="MobiDB-lite"/>
    </source>
</evidence>
<reference evidence="2 3" key="1">
    <citation type="submission" date="2020-08" db="EMBL/GenBank/DDBJ databases">
        <title>Genomic Encyclopedia of Type Strains, Phase IV (KMG-IV): sequencing the most valuable type-strain genomes for metagenomic binning, comparative biology and taxonomic classification.</title>
        <authorList>
            <person name="Goeker M."/>
        </authorList>
    </citation>
    <scope>NUCLEOTIDE SEQUENCE [LARGE SCALE GENOMIC DNA]</scope>
    <source>
        <strain evidence="2 3">DSM 106739</strain>
    </source>
</reference>
<dbReference type="Proteomes" id="UP000561045">
    <property type="component" value="Unassembled WGS sequence"/>
</dbReference>
<proteinExistence type="predicted"/>
<evidence type="ECO:0000313" key="2">
    <source>
        <dbReference type="EMBL" id="MBB4013689.1"/>
    </source>
</evidence>
<name>A0A840BQE0_9RHOO</name>
<sequence>MIHGFHLGQAAKKTDIHSGHPAPDLGQRNHRVGNWGLARRRLHGSEANGGLGSLACPELVMAKADMGRIITASELRPDGRLLCGCERLKVS</sequence>
<protein>
    <submittedName>
        <fullName evidence="2">Uncharacterized protein</fullName>
    </submittedName>
</protein>
<feature type="region of interest" description="Disordered" evidence="1">
    <location>
        <begin position="1"/>
        <end position="31"/>
    </location>
</feature>
<accession>A0A840BQE0</accession>
<dbReference type="EMBL" id="JACIET010000002">
    <property type="protein sequence ID" value="MBB4013689.1"/>
    <property type="molecule type" value="Genomic_DNA"/>
</dbReference>